<accession>A0A1X1EUW2</accession>
<feature type="binding site" evidence="9 11">
    <location>
        <position position="192"/>
    </location>
    <ligand>
        <name>substrate</name>
    </ligand>
</feature>
<dbReference type="NCBIfam" id="TIGR01740">
    <property type="entry name" value="pyrF"/>
    <property type="match status" value="1"/>
</dbReference>
<evidence type="ECO:0000256" key="12">
    <source>
        <dbReference type="RuleBase" id="RU000512"/>
    </source>
</evidence>
<reference evidence="14 15" key="1">
    <citation type="journal article" date="2017" name="Antonie Van Leeuwenhoek">
        <title>Phylogenomic resolution of the bacterial genus Pantoea and its relationship with Erwinia and Tatumella.</title>
        <authorList>
            <person name="Palmer M."/>
            <person name="Steenkamp E.T."/>
            <person name="Coetzee M.P."/>
            <person name="Chan W.Y."/>
            <person name="van Zyl E."/>
            <person name="De Maayer P."/>
            <person name="Coutinho T.A."/>
            <person name="Blom J."/>
            <person name="Smits T.H."/>
            <person name="Duffy B."/>
            <person name="Venter S.N."/>
        </authorList>
    </citation>
    <scope>NUCLEOTIDE SEQUENCE [LARGE SCALE GENOMIC DNA]</scope>
    <source>
        <strain evidence="14 15">LMG 2657</strain>
    </source>
</reference>
<feature type="active site" description="For OMPdecase activity" evidence="10">
    <location>
        <position position="62"/>
    </location>
</feature>
<dbReference type="InterPro" id="IPR018089">
    <property type="entry name" value="OMPdecase_AS"/>
</dbReference>
<feature type="binding site" evidence="9">
    <location>
        <begin position="62"/>
        <end position="71"/>
    </location>
    <ligand>
        <name>substrate</name>
    </ligand>
</feature>
<dbReference type="PROSITE" id="PS00156">
    <property type="entry name" value="OMPDECASE"/>
    <property type="match status" value="1"/>
</dbReference>
<evidence type="ECO:0000256" key="3">
    <source>
        <dbReference type="ARBA" id="ARBA00011738"/>
    </source>
</evidence>
<comment type="catalytic activity">
    <reaction evidence="7 9 12">
        <text>orotidine 5'-phosphate + H(+) = UMP + CO2</text>
        <dbReference type="Rhea" id="RHEA:11596"/>
        <dbReference type="ChEBI" id="CHEBI:15378"/>
        <dbReference type="ChEBI" id="CHEBI:16526"/>
        <dbReference type="ChEBI" id="CHEBI:57538"/>
        <dbReference type="ChEBI" id="CHEBI:57865"/>
        <dbReference type="EC" id="4.1.1.23"/>
    </reaction>
</comment>
<dbReference type="OrthoDB" id="9806203at2"/>
<organism evidence="14 15">
    <name type="scientific">Pantoea cypripedii</name>
    <name type="common">Pectobacterium cypripedii</name>
    <name type="synonym">Erwinia cypripedii</name>
    <dbReference type="NCBI Taxonomy" id="55209"/>
    <lineage>
        <taxon>Bacteria</taxon>
        <taxon>Pseudomonadati</taxon>
        <taxon>Pseudomonadota</taxon>
        <taxon>Gammaproteobacteria</taxon>
        <taxon>Enterobacterales</taxon>
        <taxon>Erwiniaceae</taxon>
        <taxon>Pantoea</taxon>
    </lineage>
</organism>
<feature type="binding site" evidence="9 11">
    <location>
        <position position="183"/>
    </location>
    <ligand>
        <name>substrate</name>
    </ligand>
</feature>
<feature type="binding site" evidence="9 11">
    <location>
        <position position="35"/>
    </location>
    <ligand>
        <name>substrate</name>
    </ligand>
</feature>
<keyword evidence="15" id="KW-1185">Reference proteome</keyword>
<dbReference type="HAMAP" id="MF_01200_B">
    <property type="entry name" value="OMPdecase_type1_B"/>
    <property type="match status" value="1"/>
</dbReference>
<dbReference type="InterPro" id="IPR011060">
    <property type="entry name" value="RibuloseP-bd_barrel"/>
</dbReference>
<evidence type="ECO:0000256" key="7">
    <source>
        <dbReference type="ARBA" id="ARBA00049157"/>
    </source>
</evidence>
<dbReference type="FunFam" id="3.20.20.70:FF:000015">
    <property type="entry name" value="Orotidine 5'-phosphate decarboxylase"/>
    <property type="match status" value="1"/>
</dbReference>
<dbReference type="NCBIfam" id="NF001273">
    <property type="entry name" value="PRK00230.1"/>
    <property type="match status" value="1"/>
</dbReference>
<dbReference type="RefSeq" id="WP_084875088.1">
    <property type="nucleotide sequence ID" value="NZ_JAGGMY010000001.1"/>
</dbReference>
<dbReference type="CDD" id="cd04725">
    <property type="entry name" value="OMP_decarboxylase_like"/>
    <property type="match status" value="1"/>
</dbReference>
<comment type="pathway">
    <text evidence="2 9 12">Pyrimidine metabolism; UMP biosynthesis via de novo pathway; UMP from orotate: step 2/2.</text>
</comment>
<feature type="binding site" evidence="9 11">
    <location>
        <position position="122"/>
    </location>
    <ligand>
        <name>substrate</name>
    </ligand>
</feature>
<proteinExistence type="inferred from homology"/>
<dbReference type="InterPro" id="IPR001754">
    <property type="entry name" value="OMPdeCOase_dom"/>
</dbReference>
<comment type="subunit">
    <text evidence="3 9">Homodimer.</text>
</comment>
<keyword evidence="6 9" id="KW-0456">Lyase</keyword>
<dbReference type="InterPro" id="IPR047596">
    <property type="entry name" value="OMPdecase_bac"/>
</dbReference>
<feature type="active site" description="For OMPdecase activity" evidence="10">
    <location>
        <position position="64"/>
    </location>
</feature>
<evidence type="ECO:0000256" key="11">
    <source>
        <dbReference type="PIRSR" id="PIRSR614732-2"/>
    </source>
</evidence>
<dbReference type="STRING" id="55209.HA50_10465"/>
<protein>
    <recommendedName>
        <fullName evidence="9">Orotidine 5'-phosphate decarboxylase</fullName>
        <ecNumber evidence="9">4.1.1.23</ecNumber>
    </recommendedName>
    <alternativeName>
        <fullName evidence="9">OMP decarboxylase</fullName>
        <shortName evidence="9">OMPDCase</shortName>
        <shortName evidence="9">OMPdecase</shortName>
    </alternativeName>
</protein>
<evidence type="ECO:0000256" key="1">
    <source>
        <dbReference type="ARBA" id="ARBA00002356"/>
    </source>
</evidence>
<evidence type="ECO:0000256" key="5">
    <source>
        <dbReference type="ARBA" id="ARBA00022975"/>
    </source>
</evidence>
<dbReference type="PANTHER" id="PTHR32119:SF2">
    <property type="entry name" value="OROTIDINE 5'-PHOSPHATE DECARBOXYLASE"/>
    <property type="match status" value="1"/>
</dbReference>
<evidence type="ECO:0000313" key="15">
    <source>
        <dbReference type="Proteomes" id="UP000193749"/>
    </source>
</evidence>
<keyword evidence="5 9" id="KW-0665">Pyrimidine biosynthesis</keyword>
<feature type="binding site" evidence="9 11">
    <location>
        <position position="13"/>
    </location>
    <ligand>
        <name>substrate</name>
    </ligand>
</feature>
<evidence type="ECO:0000256" key="2">
    <source>
        <dbReference type="ARBA" id="ARBA00004861"/>
    </source>
</evidence>
<dbReference type="Proteomes" id="UP000193749">
    <property type="component" value="Unassembled WGS sequence"/>
</dbReference>
<evidence type="ECO:0000256" key="10">
    <source>
        <dbReference type="PIRSR" id="PIRSR614732-1"/>
    </source>
</evidence>
<sequence>MPVTTSPILVALDYHNLDSALQFVDRIDPSQCRLKVGKEMFTLFGPSLVKTLQARGFEIFLDLKFHDIPNTTAHAVAAAADLGAWMVNVHASGGARMMNAAREALVSYGNDAPLLIAVTVLTSMDEEDLKGLGITLSPAAQAERLARLTHDCGLDGVVCSAHEAAHFKQVIGRDFALVTPGIRPAGSDAGDQRRIMTPQQAQQAGVDYMVIGRPITQSADPAATLQQILRSLQEG</sequence>
<evidence type="ECO:0000256" key="4">
    <source>
        <dbReference type="ARBA" id="ARBA00022793"/>
    </source>
</evidence>
<dbReference type="SUPFAM" id="SSF51366">
    <property type="entry name" value="Ribulose-phoshate binding barrel"/>
    <property type="match status" value="1"/>
</dbReference>
<gene>
    <name evidence="9" type="primary">pyrF</name>
    <name evidence="14" type="ORF">HA50_10465</name>
</gene>
<dbReference type="GO" id="GO:0044205">
    <property type="term" value="P:'de novo' UMP biosynthetic process"/>
    <property type="evidence" value="ECO:0007669"/>
    <property type="project" value="UniProtKB-UniRule"/>
</dbReference>
<dbReference type="UniPathway" id="UPA00070">
    <property type="reaction ID" value="UER00120"/>
</dbReference>
<dbReference type="GO" id="GO:0006207">
    <property type="term" value="P:'de novo' pyrimidine nucleobase biosynthetic process"/>
    <property type="evidence" value="ECO:0007669"/>
    <property type="project" value="InterPro"/>
</dbReference>
<dbReference type="GO" id="GO:0005829">
    <property type="term" value="C:cytosol"/>
    <property type="evidence" value="ECO:0007669"/>
    <property type="project" value="TreeGrafter"/>
</dbReference>
<keyword evidence="4 9" id="KW-0210">Decarboxylase</keyword>
<feature type="domain" description="Orotidine 5'-phosphate decarboxylase" evidence="13">
    <location>
        <begin position="7"/>
        <end position="228"/>
    </location>
</feature>
<feature type="active site" description="Proton donor" evidence="9">
    <location>
        <position position="64"/>
    </location>
</feature>
<dbReference type="EC" id="4.1.1.23" evidence="9"/>
<evidence type="ECO:0000256" key="8">
    <source>
        <dbReference type="ARBA" id="ARBA00061012"/>
    </source>
</evidence>
<dbReference type="AlphaFoldDB" id="A0A1X1EUW2"/>
<dbReference type="InterPro" id="IPR013785">
    <property type="entry name" value="Aldolase_TIM"/>
</dbReference>
<evidence type="ECO:0000256" key="6">
    <source>
        <dbReference type="ARBA" id="ARBA00023239"/>
    </source>
</evidence>
<comment type="similarity">
    <text evidence="8 9">Belongs to the OMP decarboxylase family. Type 1 subfamily.</text>
</comment>
<feature type="binding site" evidence="9 11">
    <location>
        <position position="212"/>
    </location>
    <ligand>
        <name>substrate</name>
    </ligand>
</feature>
<name>A0A1X1EUW2_PANCY</name>
<dbReference type="InterPro" id="IPR014732">
    <property type="entry name" value="OMPdecase"/>
</dbReference>
<feature type="binding site" evidence="9 11">
    <location>
        <position position="213"/>
    </location>
    <ligand>
        <name>substrate</name>
    </ligand>
</feature>
<dbReference type="SMART" id="SM00934">
    <property type="entry name" value="OMPdecase"/>
    <property type="match status" value="1"/>
</dbReference>
<dbReference type="EMBL" id="MLJI01000001">
    <property type="protein sequence ID" value="ORM93747.1"/>
    <property type="molecule type" value="Genomic_DNA"/>
</dbReference>
<evidence type="ECO:0000256" key="9">
    <source>
        <dbReference type="HAMAP-Rule" id="MF_01200"/>
    </source>
</evidence>
<evidence type="ECO:0000313" key="14">
    <source>
        <dbReference type="EMBL" id="ORM93747.1"/>
    </source>
</evidence>
<dbReference type="PANTHER" id="PTHR32119">
    <property type="entry name" value="OROTIDINE 5'-PHOSPHATE DECARBOXYLASE"/>
    <property type="match status" value="1"/>
</dbReference>
<dbReference type="Gene3D" id="3.20.20.70">
    <property type="entry name" value="Aldolase class I"/>
    <property type="match status" value="1"/>
</dbReference>
<evidence type="ECO:0000259" key="13">
    <source>
        <dbReference type="SMART" id="SM00934"/>
    </source>
</evidence>
<feature type="active site" description="For OMPdecase activity" evidence="10">
    <location>
        <position position="67"/>
    </location>
</feature>
<dbReference type="GO" id="GO:0004590">
    <property type="term" value="F:orotidine-5'-phosphate decarboxylase activity"/>
    <property type="evidence" value="ECO:0007669"/>
    <property type="project" value="UniProtKB-UniRule"/>
</dbReference>
<dbReference type="Pfam" id="PF00215">
    <property type="entry name" value="OMPdecase"/>
    <property type="match status" value="1"/>
</dbReference>
<comment type="caution">
    <text evidence="14">The sequence shown here is derived from an EMBL/GenBank/DDBJ whole genome shotgun (WGS) entry which is preliminary data.</text>
</comment>
<comment type="function">
    <text evidence="1 9">Catalyzes the decarboxylation of orotidine 5'-monophosphate (OMP) to uridine 5'-monophosphate (UMP).</text>
</comment>